<dbReference type="NCBIfam" id="TIGR03164">
    <property type="entry name" value="UHCUDC"/>
    <property type="match status" value="1"/>
</dbReference>
<dbReference type="InterPro" id="IPR036778">
    <property type="entry name" value="OHCU_decarboxylase_sf"/>
</dbReference>
<evidence type="ECO:0000313" key="8">
    <source>
        <dbReference type="EMBL" id="SME92039.1"/>
    </source>
</evidence>
<organism evidence="8 9">
    <name type="scientific">Pseudogulbenkiania subflava DSM 22618</name>
    <dbReference type="NCBI Taxonomy" id="1123014"/>
    <lineage>
        <taxon>Bacteria</taxon>
        <taxon>Pseudomonadati</taxon>
        <taxon>Pseudomonadota</taxon>
        <taxon>Betaproteobacteria</taxon>
        <taxon>Neisseriales</taxon>
        <taxon>Chromobacteriaceae</taxon>
        <taxon>Pseudogulbenkiania</taxon>
    </lineage>
</organism>
<dbReference type="AlphaFoldDB" id="A0A1Y6B5R8"/>
<dbReference type="STRING" id="1123014.SAMN02745746_00044"/>
<keyword evidence="6" id="KW-0456">Lyase</keyword>
<dbReference type="InterPro" id="IPR018020">
    <property type="entry name" value="OHCU_decarboxylase"/>
</dbReference>
<dbReference type="GO" id="GO:0000255">
    <property type="term" value="P:allantoin metabolic process"/>
    <property type="evidence" value="ECO:0007669"/>
    <property type="project" value="InterPro"/>
</dbReference>
<dbReference type="GO" id="GO:0006144">
    <property type="term" value="P:purine nucleobase metabolic process"/>
    <property type="evidence" value="ECO:0007669"/>
    <property type="project" value="UniProtKB-KW"/>
</dbReference>
<dbReference type="EMBL" id="FXAG01000001">
    <property type="protein sequence ID" value="SME92039.1"/>
    <property type="molecule type" value="Genomic_DNA"/>
</dbReference>
<proteinExistence type="predicted"/>
<evidence type="ECO:0000256" key="3">
    <source>
        <dbReference type="ARBA" id="ARBA00012257"/>
    </source>
</evidence>
<comment type="pathway">
    <text evidence="2">Purine metabolism; urate degradation; (S)-allantoin from urate: step 3/3.</text>
</comment>
<keyword evidence="4" id="KW-0659">Purine metabolism</keyword>
<accession>A0A1Y6B5R8</accession>
<dbReference type="UniPathway" id="UPA00394">
    <property type="reaction ID" value="UER00652"/>
</dbReference>
<dbReference type="InterPro" id="IPR017580">
    <property type="entry name" value="OHCU_decarboxylase-1"/>
</dbReference>
<sequence length="172" mass="18848">MDSPDNRCWTPADLSALERDAFVAALDGVFEQTAWVAERAWEQRPFTTRFALWQALVSAMLAASHEEQLALIRAHPELGTRAPLSAASGGEQQAAGLRQEGADTPRLAELNAHYRARFGHPFIVAVAGLGRDDILAQLEQRLHDPPQQEFARCLGEIGRIAALRLAQRVSSA</sequence>
<feature type="domain" description="Oxo-4-hydroxy-4-carboxy-5-ureidoimidazoline decarboxylase" evidence="7">
    <location>
        <begin position="16"/>
        <end position="166"/>
    </location>
</feature>
<evidence type="ECO:0000256" key="5">
    <source>
        <dbReference type="ARBA" id="ARBA00022793"/>
    </source>
</evidence>
<dbReference type="SUPFAM" id="SSF158694">
    <property type="entry name" value="UraD-Like"/>
    <property type="match status" value="1"/>
</dbReference>
<evidence type="ECO:0000256" key="6">
    <source>
        <dbReference type="ARBA" id="ARBA00023239"/>
    </source>
</evidence>
<evidence type="ECO:0000256" key="4">
    <source>
        <dbReference type="ARBA" id="ARBA00022631"/>
    </source>
</evidence>
<keyword evidence="5" id="KW-0210">Decarboxylase</keyword>
<dbReference type="Proteomes" id="UP000192920">
    <property type="component" value="Unassembled WGS sequence"/>
</dbReference>
<dbReference type="RefSeq" id="WP_085274446.1">
    <property type="nucleotide sequence ID" value="NZ_FXAG01000001.1"/>
</dbReference>
<gene>
    <name evidence="8" type="ORF">SAMN02745746_00044</name>
</gene>
<protein>
    <recommendedName>
        <fullName evidence="3">2-oxo-4-hydroxy-4-carboxy-5-ureidoimidazoline decarboxylase</fullName>
        <ecNumber evidence="3">4.1.1.97</ecNumber>
    </recommendedName>
</protein>
<dbReference type="PANTHER" id="PTHR43466:SF1">
    <property type="entry name" value="2-OXO-4-HYDROXY-4-CARBOXY-5-UREIDOIMIDAZOLINE DECARBOXYLASE-RELATED"/>
    <property type="match status" value="1"/>
</dbReference>
<keyword evidence="9" id="KW-1185">Reference proteome</keyword>
<reference evidence="9" key="1">
    <citation type="submission" date="2017-04" db="EMBL/GenBank/DDBJ databases">
        <authorList>
            <person name="Varghese N."/>
            <person name="Submissions S."/>
        </authorList>
    </citation>
    <scope>NUCLEOTIDE SEQUENCE [LARGE SCALE GENOMIC DNA]</scope>
    <source>
        <strain evidence="9">DSM 22618</strain>
    </source>
</reference>
<dbReference type="GO" id="GO:0019628">
    <property type="term" value="P:urate catabolic process"/>
    <property type="evidence" value="ECO:0007669"/>
    <property type="project" value="UniProtKB-UniPathway"/>
</dbReference>
<dbReference type="PANTHER" id="PTHR43466">
    <property type="entry name" value="2-OXO-4-HYDROXY-4-CARBOXY-5-UREIDOIMIDAZOLINE DECARBOXYLASE-RELATED"/>
    <property type="match status" value="1"/>
</dbReference>
<dbReference type="Pfam" id="PF09349">
    <property type="entry name" value="OHCU_decarbox"/>
    <property type="match status" value="1"/>
</dbReference>
<evidence type="ECO:0000256" key="1">
    <source>
        <dbReference type="ARBA" id="ARBA00001163"/>
    </source>
</evidence>
<comment type="catalytic activity">
    <reaction evidence="1">
        <text>5-hydroxy-2-oxo-4-ureido-2,5-dihydro-1H-imidazole-5-carboxylate + H(+) = (S)-allantoin + CO2</text>
        <dbReference type="Rhea" id="RHEA:26301"/>
        <dbReference type="ChEBI" id="CHEBI:15378"/>
        <dbReference type="ChEBI" id="CHEBI:15678"/>
        <dbReference type="ChEBI" id="CHEBI:16526"/>
        <dbReference type="ChEBI" id="CHEBI:58639"/>
        <dbReference type="EC" id="4.1.1.97"/>
    </reaction>
</comment>
<dbReference type="Gene3D" id="1.10.3330.10">
    <property type="entry name" value="Oxo-4-hydroxy-4-carboxy-5-ureidoimidazoline decarboxylase"/>
    <property type="match status" value="1"/>
</dbReference>
<dbReference type="GO" id="GO:0051997">
    <property type="term" value="F:2-oxo-4-hydroxy-4-carboxy-5-ureidoimidazoline decarboxylase activity"/>
    <property type="evidence" value="ECO:0007669"/>
    <property type="project" value="UniProtKB-EC"/>
</dbReference>
<name>A0A1Y6B5R8_9NEIS</name>
<dbReference type="EC" id="4.1.1.97" evidence="3"/>
<evidence type="ECO:0000313" key="9">
    <source>
        <dbReference type="Proteomes" id="UP000192920"/>
    </source>
</evidence>
<evidence type="ECO:0000256" key="2">
    <source>
        <dbReference type="ARBA" id="ARBA00004754"/>
    </source>
</evidence>
<evidence type="ECO:0000259" key="7">
    <source>
        <dbReference type="Pfam" id="PF09349"/>
    </source>
</evidence>